<sequence length="119" mass="13540">MTLYAHGYVSLQTEVAYKAHDDRYFILTFVLCGCIAGILLAVFVVYLIRRNSRSKDKLQQITAGPEGNAEAASKDYQVGMLLFFLQYFGKWTGTLWIGKNRINLTKIGKLKLLFSAFLY</sequence>
<keyword evidence="1" id="KW-1133">Transmembrane helix</keyword>
<reference evidence="2" key="1">
    <citation type="journal article" date="2019" name="bioRxiv">
        <title>The Genome of the Zebra Mussel, Dreissena polymorpha: A Resource for Invasive Species Research.</title>
        <authorList>
            <person name="McCartney M.A."/>
            <person name="Auch B."/>
            <person name="Kono T."/>
            <person name="Mallez S."/>
            <person name="Zhang Y."/>
            <person name="Obille A."/>
            <person name="Becker A."/>
            <person name="Abrahante J.E."/>
            <person name="Garbe J."/>
            <person name="Badalamenti J.P."/>
            <person name="Herman A."/>
            <person name="Mangelson H."/>
            <person name="Liachko I."/>
            <person name="Sullivan S."/>
            <person name="Sone E.D."/>
            <person name="Koren S."/>
            <person name="Silverstein K.A.T."/>
            <person name="Beckman K.B."/>
            <person name="Gohl D.M."/>
        </authorList>
    </citation>
    <scope>NUCLEOTIDE SEQUENCE</scope>
    <source>
        <strain evidence="2">Duluth1</strain>
        <tissue evidence="2">Whole animal</tissue>
    </source>
</reference>
<evidence type="ECO:0000313" key="3">
    <source>
        <dbReference type="Proteomes" id="UP000828390"/>
    </source>
</evidence>
<evidence type="ECO:0000256" key="1">
    <source>
        <dbReference type="SAM" id="Phobius"/>
    </source>
</evidence>
<comment type="caution">
    <text evidence="2">The sequence shown here is derived from an EMBL/GenBank/DDBJ whole genome shotgun (WGS) entry which is preliminary data.</text>
</comment>
<feature type="transmembrane region" description="Helical" evidence="1">
    <location>
        <begin position="24"/>
        <end position="48"/>
    </location>
</feature>
<organism evidence="2 3">
    <name type="scientific">Dreissena polymorpha</name>
    <name type="common">Zebra mussel</name>
    <name type="synonym">Mytilus polymorpha</name>
    <dbReference type="NCBI Taxonomy" id="45954"/>
    <lineage>
        <taxon>Eukaryota</taxon>
        <taxon>Metazoa</taxon>
        <taxon>Spiralia</taxon>
        <taxon>Lophotrochozoa</taxon>
        <taxon>Mollusca</taxon>
        <taxon>Bivalvia</taxon>
        <taxon>Autobranchia</taxon>
        <taxon>Heteroconchia</taxon>
        <taxon>Euheterodonta</taxon>
        <taxon>Imparidentia</taxon>
        <taxon>Neoheterodontei</taxon>
        <taxon>Myida</taxon>
        <taxon>Dreissenoidea</taxon>
        <taxon>Dreissenidae</taxon>
        <taxon>Dreissena</taxon>
    </lineage>
</organism>
<name>A0A9D4C9E8_DREPO</name>
<keyword evidence="1" id="KW-0812">Transmembrane</keyword>
<accession>A0A9D4C9E8</accession>
<evidence type="ECO:0000313" key="2">
    <source>
        <dbReference type="EMBL" id="KAH3719557.1"/>
    </source>
</evidence>
<dbReference type="EMBL" id="JAIWYP010000013">
    <property type="protein sequence ID" value="KAH3719557.1"/>
    <property type="molecule type" value="Genomic_DNA"/>
</dbReference>
<dbReference type="Proteomes" id="UP000828390">
    <property type="component" value="Unassembled WGS sequence"/>
</dbReference>
<keyword evidence="3" id="KW-1185">Reference proteome</keyword>
<keyword evidence="1" id="KW-0472">Membrane</keyword>
<protein>
    <submittedName>
        <fullName evidence="2">Uncharacterized protein</fullName>
    </submittedName>
</protein>
<reference evidence="2" key="2">
    <citation type="submission" date="2020-11" db="EMBL/GenBank/DDBJ databases">
        <authorList>
            <person name="McCartney M.A."/>
            <person name="Auch B."/>
            <person name="Kono T."/>
            <person name="Mallez S."/>
            <person name="Becker A."/>
            <person name="Gohl D.M."/>
            <person name="Silverstein K.A.T."/>
            <person name="Koren S."/>
            <person name="Bechman K.B."/>
            <person name="Herman A."/>
            <person name="Abrahante J.E."/>
            <person name="Garbe J."/>
        </authorList>
    </citation>
    <scope>NUCLEOTIDE SEQUENCE</scope>
    <source>
        <strain evidence="2">Duluth1</strain>
        <tissue evidence="2">Whole animal</tissue>
    </source>
</reference>
<gene>
    <name evidence="2" type="ORF">DPMN_062394</name>
</gene>
<dbReference type="AlphaFoldDB" id="A0A9D4C9E8"/>
<proteinExistence type="predicted"/>